<gene>
    <name evidence="2" type="ORF">LALA0_S04e08240g</name>
</gene>
<proteinExistence type="predicted"/>
<accession>A0A0C7N9K9</accession>
<protein>
    <submittedName>
        <fullName evidence="2">LALA0S04e08240g1_1</fullName>
    </submittedName>
</protein>
<dbReference type="RefSeq" id="XP_022628348.1">
    <property type="nucleotide sequence ID" value="XM_022772933.1"/>
</dbReference>
<evidence type="ECO:0000313" key="2">
    <source>
        <dbReference type="EMBL" id="CEP62118.1"/>
    </source>
</evidence>
<feature type="transmembrane region" description="Helical" evidence="1">
    <location>
        <begin position="121"/>
        <end position="148"/>
    </location>
</feature>
<dbReference type="EMBL" id="LN736363">
    <property type="protein sequence ID" value="CEP62118.1"/>
    <property type="molecule type" value="Genomic_DNA"/>
</dbReference>
<dbReference type="HOGENOM" id="CLU_1713591_0_0_1"/>
<keyword evidence="1" id="KW-0812">Transmembrane</keyword>
<reference evidence="2 3" key="1">
    <citation type="submission" date="2014-12" db="EMBL/GenBank/DDBJ databases">
        <authorList>
            <person name="Neuveglise Cecile"/>
        </authorList>
    </citation>
    <scope>NUCLEOTIDE SEQUENCE [LARGE SCALE GENOMIC DNA]</scope>
    <source>
        <strain evidence="2 3">CBS 12615</strain>
    </source>
</reference>
<feature type="transmembrane region" description="Helical" evidence="1">
    <location>
        <begin position="12"/>
        <end position="34"/>
    </location>
</feature>
<dbReference type="AlphaFoldDB" id="A0A0C7N9K9"/>
<keyword evidence="1" id="KW-1133">Transmembrane helix</keyword>
<sequence length="153" mass="17092">MNYPEHHQAVRTLTRASCMMMAAELMIWFGTHLAGSTKMWVIWLITVMAIFGAAVDVADVTAVRGFSDMRADLVRDAYSVVVMAGITLKANQIFPRKSDAVSQDHQNLFKKSLMAVSLTRVIYRLYVTGYSPVLDSIFLVCQMVALFFSVKAC</sequence>
<organism evidence="2 3">
    <name type="scientific">Lachancea lanzarotensis</name>
    <dbReference type="NCBI Taxonomy" id="1245769"/>
    <lineage>
        <taxon>Eukaryota</taxon>
        <taxon>Fungi</taxon>
        <taxon>Dikarya</taxon>
        <taxon>Ascomycota</taxon>
        <taxon>Saccharomycotina</taxon>
        <taxon>Saccharomycetes</taxon>
        <taxon>Saccharomycetales</taxon>
        <taxon>Saccharomycetaceae</taxon>
        <taxon>Lachancea</taxon>
    </lineage>
</organism>
<evidence type="ECO:0000313" key="3">
    <source>
        <dbReference type="Proteomes" id="UP000054304"/>
    </source>
</evidence>
<evidence type="ECO:0000256" key="1">
    <source>
        <dbReference type="SAM" id="Phobius"/>
    </source>
</evidence>
<feature type="transmembrane region" description="Helical" evidence="1">
    <location>
        <begin position="40"/>
        <end position="60"/>
    </location>
</feature>
<keyword evidence="1" id="KW-0472">Membrane</keyword>
<name>A0A0C7N9K9_9SACH</name>
<dbReference type="Proteomes" id="UP000054304">
    <property type="component" value="Unassembled WGS sequence"/>
</dbReference>
<keyword evidence="3" id="KW-1185">Reference proteome</keyword>
<dbReference type="GeneID" id="34685571"/>